<evidence type="ECO:0000313" key="3">
    <source>
        <dbReference type="EMBL" id="MCP2264369.1"/>
    </source>
</evidence>
<gene>
    <name evidence="3" type="ORF">APR03_001705</name>
</gene>
<feature type="compositionally biased region" description="Acidic residues" evidence="1">
    <location>
        <begin position="60"/>
        <end position="71"/>
    </location>
</feature>
<accession>A0A9X2G6Y0</accession>
<evidence type="ECO:0008006" key="5">
    <source>
        <dbReference type="Google" id="ProtNLM"/>
    </source>
</evidence>
<organism evidence="3 4">
    <name type="scientific">Promicromonospora thailandica</name>
    <dbReference type="NCBI Taxonomy" id="765201"/>
    <lineage>
        <taxon>Bacteria</taxon>
        <taxon>Bacillati</taxon>
        <taxon>Actinomycetota</taxon>
        <taxon>Actinomycetes</taxon>
        <taxon>Micrococcales</taxon>
        <taxon>Promicromonosporaceae</taxon>
        <taxon>Promicromonospora</taxon>
    </lineage>
</organism>
<evidence type="ECO:0000256" key="1">
    <source>
        <dbReference type="SAM" id="MobiDB-lite"/>
    </source>
</evidence>
<reference evidence="3" key="1">
    <citation type="submission" date="2022-06" db="EMBL/GenBank/DDBJ databases">
        <title>Genomic Encyclopedia of Archaeal and Bacterial Type Strains, Phase II (KMG-II): from individual species to whole genera.</title>
        <authorList>
            <person name="Goeker M."/>
        </authorList>
    </citation>
    <scope>NUCLEOTIDE SEQUENCE</scope>
    <source>
        <strain evidence="3">DSM 26652</strain>
    </source>
</reference>
<protein>
    <recommendedName>
        <fullName evidence="5">Secreted protein</fullName>
    </recommendedName>
</protein>
<feature type="region of interest" description="Disordered" evidence="1">
    <location>
        <begin position="31"/>
        <end position="91"/>
    </location>
</feature>
<name>A0A9X2G6Y0_9MICO</name>
<sequence length="226" mass="23633">MTDPTTTATPRRAALLAAALLLVGTLTACGTTQDTAADPPVASVPDSTDDGTETGTGGDTGDDDTSGDDTSDQPPADDATPTGRPQLRMDDSPEREAALWTTYDQCLLDNGAQVNDGRQAGVAAATGGREAIVVLQPVPEEATTACADLLPLQPPELDPDINPDYHDDFVAWVTCMQEKGMPVHLTKDSGDPTLPSWTYDDSDVVLPDDADVIEEDCMLAAFGGDR</sequence>
<dbReference type="RefSeq" id="WP_253834658.1">
    <property type="nucleotide sequence ID" value="NZ_JAMTCS010000004.1"/>
</dbReference>
<feature type="signal peptide" evidence="2">
    <location>
        <begin position="1"/>
        <end position="28"/>
    </location>
</feature>
<keyword evidence="4" id="KW-1185">Reference proteome</keyword>
<dbReference type="AlphaFoldDB" id="A0A9X2G6Y0"/>
<evidence type="ECO:0000256" key="2">
    <source>
        <dbReference type="SAM" id="SignalP"/>
    </source>
</evidence>
<dbReference type="EMBL" id="JAMTCS010000004">
    <property type="protein sequence ID" value="MCP2264369.1"/>
    <property type="molecule type" value="Genomic_DNA"/>
</dbReference>
<proteinExistence type="predicted"/>
<evidence type="ECO:0000313" key="4">
    <source>
        <dbReference type="Proteomes" id="UP001139493"/>
    </source>
</evidence>
<dbReference type="Proteomes" id="UP001139493">
    <property type="component" value="Unassembled WGS sequence"/>
</dbReference>
<feature type="chain" id="PRO_5040882323" description="Secreted protein" evidence="2">
    <location>
        <begin position="29"/>
        <end position="226"/>
    </location>
</feature>
<comment type="caution">
    <text evidence="3">The sequence shown here is derived from an EMBL/GenBank/DDBJ whole genome shotgun (WGS) entry which is preliminary data.</text>
</comment>
<keyword evidence="2" id="KW-0732">Signal</keyword>